<gene>
    <name evidence="1" type="ORF">BJY14_001003</name>
</gene>
<protein>
    <recommendedName>
        <fullName evidence="3">HPF/RaiA family ribosome-associated protein</fullName>
    </recommendedName>
</protein>
<evidence type="ECO:0000313" key="2">
    <source>
        <dbReference type="Proteomes" id="UP000529783"/>
    </source>
</evidence>
<keyword evidence="2" id="KW-1185">Reference proteome</keyword>
<dbReference type="AlphaFoldDB" id="A0A7Y9ECS9"/>
<reference evidence="1 2" key="1">
    <citation type="submission" date="2020-07" db="EMBL/GenBank/DDBJ databases">
        <title>Sequencing the genomes of 1000 actinobacteria strains.</title>
        <authorList>
            <person name="Klenk H.-P."/>
        </authorList>
    </citation>
    <scope>NUCLEOTIDE SEQUENCE [LARGE SCALE GENOMIC DNA]</scope>
    <source>
        <strain evidence="1 2">DSM 40398</strain>
    </source>
</reference>
<evidence type="ECO:0008006" key="3">
    <source>
        <dbReference type="Google" id="ProtNLM"/>
    </source>
</evidence>
<comment type="caution">
    <text evidence="1">The sequence shown here is derived from an EMBL/GenBank/DDBJ whole genome shotgun (WGS) entry which is preliminary data.</text>
</comment>
<name>A0A7Y9ECS9_9ACTN</name>
<sequence>MPAIAPDELDIQFTTTKDVSREDVRRARENVARALAHAPRPVLFAKAALSVLHDPAVPRPYLVSFRVDLDGLPLNAHAAAASMQEAISLAGTRLRARVESTAHYKDTRTARR</sequence>
<dbReference type="Proteomes" id="UP000529783">
    <property type="component" value="Unassembled WGS sequence"/>
</dbReference>
<dbReference type="SUPFAM" id="SSF69754">
    <property type="entry name" value="Ribosome binding protein Y (YfiA homologue)"/>
    <property type="match status" value="1"/>
</dbReference>
<dbReference type="InterPro" id="IPR036567">
    <property type="entry name" value="RHF-like"/>
</dbReference>
<organism evidence="1 2">
    <name type="scientific">Actinomadura luteofluorescens</name>
    <dbReference type="NCBI Taxonomy" id="46163"/>
    <lineage>
        <taxon>Bacteria</taxon>
        <taxon>Bacillati</taxon>
        <taxon>Actinomycetota</taxon>
        <taxon>Actinomycetes</taxon>
        <taxon>Streptosporangiales</taxon>
        <taxon>Thermomonosporaceae</taxon>
        <taxon>Actinomadura</taxon>
    </lineage>
</organism>
<dbReference type="EMBL" id="JACCBA010000001">
    <property type="protein sequence ID" value="NYD45020.1"/>
    <property type="molecule type" value="Genomic_DNA"/>
</dbReference>
<dbReference type="RefSeq" id="WP_179842519.1">
    <property type="nucleotide sequence ID" value="NZ_JACCBA010000001.1"/>
</dbReference>
<evidence type="ECO:0000313" key="1">
    <source>
        <dbReference type="EMBL" id="NYD45020.1"/>
    </source>
</evidence>
<accession>A0A7Y9ECS9</accession>
<proteinExistence type="predicted"/>